<evidence type="ECO:0000313" key="2">
    <source>
        <dbReference type="Proteomes" id="UP000295497"/>
    </source>
</evidence>
<name>A0A4P2QYZ9_SORCE</name>
<proteinExistence type="predicted"/>
<accession>A0A4P2QYZ9</accession>
<reference evidence="1 2" key="1">
    <citation type="submission" date="2015-09" db="EMBL/GenBank/DDBJ databases">
        <title>Sorangium comparison.</title>
        <authorList>
            <person name="Zaburannyi N."/>
            <person name="Bunk B."/>
            <person name="Overmann J."/>
            <person name="Mueller R."/>
        </authorList>
    </citation>
    <scope>NUCLEOTIDE SEQUENCE [LARGE SCALE GENOMIC DNA]</scope>
    <source>
        <strain evidence="1 2">So ce836</strain>
    </source>
</reference>
<evidence type="ECO:0000313" key="1">
    <source>
        <dbReference type="EMBL" id="AUX35824.1"/>
    </source>
</evidence>
<dbReference type="Proteomes" id="UP000295497">
    <property type="component" value="Chromosome"/>
</dbReference>
<organism evidence="1 2">
    <name type="scientific">Sorangium cellulosum</name>
    <name type="common">Polyangium cellulosum</name>
    <dbReference type="NCBI Taxonomy" id="56"/>
    <lineage>
        <taxon>Bacteria</taxon>
        <taxon>Pseudomonadati</taxon>
        <taxon>Myxococcota</taxon>
        <taxon>Polyangia</taxon>
        <taxon>Polyangiales</taxon>
        <taxon>Polyangiaceae</taxon>
        <taxon>Sorangium</taxon>
    </lineage>
</organism>
<dbReference type="RefSeq" id="WP_129578776.1">
    <property type="nucleotide sequence ID" value="NZ_CP012672.1"/>
</dbReference>
<sequence length="271" mass="29532">MVFSLACYPEDSEDDHPYGPLEVKAGERKKDFYPYELAVGRGPRSVEAEAAAAYHVVQGDIEDLLLRLCAPDASGRVPTGACTGEEDWIAPVAMSVTYNANAAELARDLALSWVSLHHKESISRIAGTPLSALHARVDAAPRGARVPMNSSSELAGSLSRETVLKALTTPPATLLEAIEAAAVPDDTWRAAEPKVRELMELRHQLDDEAAGEVPPAFWVDVTTREHTRFLEEHAPFHVRRLPGGGVLLATHPYRTLWPLWADALFVLGLMS</sequence>
<dbReference type="EMBL" id="CP012672">
    <property type="protein sequence ID" value="AUX35824.1"/>
    <property type="molecule type" value="Genomic_DNA"/>
</dbReference>
<protein>
    <submittedName>
        <fullName evidence="1">Uncharacterized protein</fullName>
    </submittedName>
</protein>
<dbReference type="AlphaFoldDB" id="A0A4P2QYZ9"/>
<gene>
    <name evidence="1" type="ORF">SOCE836_080230</name>
</gene>